<evidence type="ECO:0000256" key="1">
    <source>
        <dbReference type="SAM" id="Phobius"/>
    </source>
</evidence>
<organism evidence="2 3">
    <name type="scientific">Acetobacter oeni</name>
    <dbReference type="NCBI Taxonomy" id="304077"/>
    <lineage>
        <taxon>Bacteria</taxon>
        <taxon>Pseudomonadati</taxon>
        <taxon>Pseudomonadota</taxon>
        <taxon>Alphaproteobacteria</taxon>
        <taxon>Acetobacterales</taxon>
        <taxon>Acetobacteraceae</taxon>
        <taxon>Acetobacter</taxon>
    </lineage>
</organism>
<accession>A0A511XIB2</accession>
<dbReference type="EMBL" id="BJYG01000008">
    <property type="protein sequence ID" value="GEN62673.1"/>
    <property type="molecule type" value="Genomic_DNA"/>
</dbReference>
<dbReference type="InterPro" id="IPR025187">
    <property type="entry name" value="DUF4112"/>
</dbReference>
<name>A0A511XIB2_9PROT</name>
<keyword evidence="1" id="KW-0812">Transmembrane</keyword>
<comment type="caution">
    <text evidence="2">The sequence shown here is derived from an EMBL/GenBank/DDBJ whole genome shotgun (WGS) entry which is preliminary data.</text>
</comment>
<keyword evidence="1" id="KW-0472">Membrane</keyword>
<dbReference type="AlphaFoldDB" id="A0A511XIB2"/>
<reference evidence="2 3" key="1">
    <citation type="submission" date="2019-07" db="EMBL/GenBank/DDBJ databases">
        <title>Whole genome shotgun sequence of Acetobacter oeni NBRC 105207.</title>
        <authorList>
            <person name="Hosoyama A."/>
            <person name="Uohara A."/>
            <person name="Ohji S."/>
            <person name="Ichikawa N."/>
        </authorList>
    </citation>
    <scope>NUCLEOTIDE SEQUENCE [LARGE SCALE GENOMIC DNA]</scope>
    <source>
        <strain evidence="2 3">NBRC 105207</strain>
    </source>
</reference>
<keyword evidence="1" id="KW-1133">Transmembrane helix</keyword>
<keyword evidence="3" id="KW-1185">Reference proteome</keyword>
<evidence type="ECO:0000313" key="2">
    <source>
        <dbReference type="EMBL" id="GEN62673.1"/>
    </source>
</evidence>
<evidence type="ECO:0000313" key="3">
    <source>
        <dbReference type="Proteomes" id="UP000321746"/>
    </source>
</evidence>
<dbReference type="PANTHER" id="PTHR35519">
    <property type="entry name" value="MEMBRANE PROTEINS"/>
    <property type="match status" value="1"/>
</dbReference>
<proteinExistence type="predicted"/>
<gene>
    <name evidence="2" type="ORF">AOE01nite_08970</name>
</gene>
<feature type="transmembrane region" description="Helical" evidence="1">
    <location>
        <begin position="6"/>
        <end position="27"/>
    </location>
</feature>
<dbReference type="Pfam" id="PF13430">
    <property type="entry name" value="DUF4112"/>
    <property type="match status" value="1"/>
</dbReference>
<evidence type="ECO:0008006" key="4">
    <source>
        <dbReference type="Google" id="ProtNLM"/>
    </source>
</evidence>
<dbReference type="PANTHER" id="PTHR35519:SF2">
    <property type="entry name" value="PH DOMAIN PROTEIN"/>
    <property type="match status" value="1"/>
</dbReference>
<sequence>MGLDAVIGLVPAGGAVITALFSLYIVWEARGLGAPVSVLLRMLANVAVETVIDCIPIAGDLVDAAFKANLRNVALLEDYLNSKLP</sequence>
<dbReference type="Proteomes" id="UP000321746">
    <property type="component" value="Unassembled WGS sequence"/>
</dbReference>
<protein>
    <recommendedName>
        <fullName evidence="4">DUF4112 domain-containing protein</fullName>
    </recommendedName>
</protein>